<reference evidence="1 2" key="1">
    <citation type="submission" date="2021-06" db="EMBL/GenBank/DDBJ databases">
        <title>Caerostris extrusa draft genome.</title>
        <authorList>
            <person name="Kono N."/>
            <person name="Arakawa K."/>
        </authorList>
    </citation>
    <scope>NUCLEOTIDE SEQUENCE [LARGE SCALE GENOMIC DNA]</scope>
</reference>
<dbReference type="Proteomes" id="UP001054945">
    <property type="component" value="Unassembled WGS sequence"/>
</dbReference>
<evidence type="ECO:0000313" key="1">
    <source>
        <dbReference type="EMBL" id="GIX68231.1"/>
    </source>
</evidence>
<protein>
    <submittedName>
        <fullName evidence="1">Uncharacterized protein</fullName>
    </submittedName>
</protein>
<proteinExistence type="predicted"/>
<accession>A0AAV4M9Z4</accession>
<evidence type="ECO:0000313" key="2">
    <source>
        <dbReference type="Proteomes" id="UP001054945"/>
    </source>
</evidence>
<name>A0AAV4M9Z4_CAEEX</name>
<sequence>MSQHDTKYREDQNWLQMKNTKRRHTWELHTQHSPYDLKSLVGLLFVGRHTVSGHDQCKNTPQVMPSVKPLLSSLKRMTRTKYKFDHSENRSRKAVVERTFLISCTS</sequence>
<dbReference type="EMBL" id="BPLR01019471">
    <property type="protein sequence ID" value="GIX68231.1"/>
    <property type="molecule type" value="Genomic_DNA"/>
</dbReference>
<gene>
    <name evidence="1" type="ORF">CEXT_170431</name>
</gene>
<comment type="caution">
    <text evidence="1">The sequence shown here is derived from an EMBL/GenBank/DDBJ whole genome shotgun (WGS) entry which is preliminary data.</text>
</comment>
<organism evidence="1 2">
    <name type="scientific">Caerostris extrusa</name>
    <name type="common">Bark spider</name>
    <name type="synonym">Caerostris bankana</name>
    <dbReference type="NCBI Taxonomy" id="172846"/>
    <lineage>
        <taxon>Eukaryota</taxon>
        <taxon>Metazoa</taxon>
        <taxon>Ecdysozoa</taxon>
        <taxon>Arthropoda</taxon>
        <taxon>Chelicerata</taxon>
        <taxon>Arachnida</taxon>
        <taxon>Araneae</taxon>
        <taxon>Araneomorphae</taxon>
        <taxon>Entelegynae</taxon>
        <taxon>Araneoidea</taxon>
        <taxon>Araneidae</taxon>
        <taxon>Caerostris</taxon>
    </lineage>
</organism>
<dbReference type="AlphaFoldDB" id="A0AAV4M9Z4"/>
<keyword evidence="2" id="KW-1185">Reference proteome</keyword>